<evidence type="ECO:0000256" key="1">
    <source>
        <dbReference type="SAM" id="Phobius"/>
    </source>
</evidence>
<keyword evidence="1" id="KW-1133">Transmembrane helix</keyword>
<gene>
    <name evidence="2" type="ORF">GLOINDRAFT_91728</name>
</gene>
<protein>
    <recommendedName>
        <fullName evidence="3">PNPLA domain-containing protein</fullName>
    </recommendedName>
</protein>
<name>U9UMV4_RHIID</name>
<accession>U9UMV4</accession>
<dbReference type="AlphaFoldDB" id="U9UMV4"/>
<organism evidence="2">
    <name type="scientific">Rhizophagus irregularis (strain DAOM 181602 / DAOM 197198 / MUCL 43194)</name>
    <name type="common">Arbuscular mycorrhizal fungus</name>
    <name type="synonym">Glomus intraradices</name>
    <dbReference type="NCBI Taxonomy" id="747089"/>
    <lineage>
        <taxon>Eukaryota</taxon>
        <taxon>Fungi</taxon>
        <taxon>Fungi incertae sedis</taxon>
        <taxon>Mucoromycota</taxon>
        <taxon>Glomeromycotina</taxon>
        <taxon>Glomeromycetes</taxon>
        <taxon>Glomerales</taxon>
        <taxon>Glomeraceae</taxon>
        <taxon>Rhizophagus</taxon>
    </lineage>
</organism>
<evidence type="ECO:0000313" key="2">
    <source>
        <dbReference type="EMBL" id="ESA21739.1"/>
    </source>
</evidence>
<dbReference type="EMBL" id="KI276172">
    <property type="protein sequence ID" value="ESA21739.1"/>
    <property type="molecule type" value="Genomic_DNA"/>
</dbReference>
<reference evidence="2" key="1">
    <citation type="submission" date="2013-07" db="EMBL/GenBank/DDBJ databases">
        <title>The genome of an arbuscular mycorrhizal fungus provides insights into the evolution of the oldest plant symbiosis.</title>
        <authorList>
            <consortium name="DOE Joint Genome Institute"/>
            <person name="Tisserant E."/>
            <person name="Malbreil M."/>
            <person name="Kuo A."/>
            <person name="Kohler A."/>
            <person name="Symeonidi A."/>
            <person name="Balestrini R."/>
            <person name="Charron P."/>
            <person name="Duensing N."/>
            <person name="Frei-dit-Frey N."/>
            <person name="Gianinazzi-Pearson V."/>
            <person name="Gilbert B."/>
            <person name="Handa Y."/>
            <person name="Hijri M."/>
            <person name="Kaul R."/>
            <person name="Kawaguchi M."/>
            <person name="Krajinski F."/>
            <person name="Lammers P."/>
            <person name="Lapierre D."/>
            <person name="Masclaux F.G."/>
            <person name="Murat C."/>
            <person name="Morin E."/>
            <person name="Ndikumana S."/>
            <person name="Pagni M."/>
            <person name="Petitpierre D."/>
            <person name="Requena N."/>
            <person name="Rosikiewicz P."/>
            <person name="Riley R."/>
            <person name="Saito K."/>
            <person name="San Clemente H."/>
            <person name="Shapiro H."/>
            <person name="van Tuinen D."/>
            <person name="Becard G."/>
            <person name="Bonfante P."/>
            <person name="Paszkowski U."/>
            <person name="Shachar-Hill Y."/>
            <person name="Young J.P."/>
            <person name="Sanders I.R."/>
            <person name="Henrissat B."/>
            <person name="Rensing S.A."/>
            <person name="Grigoriev I.V."/>
            <person name="Corradi N."/>
            <person name="Roux C."/>
            <person name="Martin F."/>
        </authorList>
    </citation>
    <scope>NUCLEOTIDE SEQUENCE</scope>
    <source>
        <strain evidence="2">DAOM 197198</strain>
    </source>
</reference>
<proteinExistence type="predicted"/>
<keyword evidence="1" id="KW-0812">Transmembrane</keyword>
<feature type="transmembrane region" description="Helical" evidence="1">
    <location>
        <begin position="23"/>
        <end position="41"/>
    </location>
</feature>
<sequence>MFLFEHQALIFEIKNVDCLSERFSVIIHFHLIILVSVNIFGRNDFQKLRKYSKDLIVKYTVSHRLNNAFSDLKDLYCTGTSAGGFIAAGLSVPSWKILYELSLL</sequence>
<keyword evidence="1" id="KW-0472">Membrane</keyword>
<dbReference type="HOGENOM" id="CLU_2251446_0_0_1"/>
<evidence type="ECO:0008006" key="3">
    <source>
        <dbReference type="Google" id="ProtNLM"/>
    </source>
</evidence>